<organism evidence="3 4">
    <name type="scientific">Aspergillus tamarii</name>
    <dbReference type="NCBI Taxonomy" id="41984"/>
    <lineage>
        <taxon>Eukaryota</taxon>
        <taxon>Fungi</taxon>
        <taxon>Dikarya</taxon>
        <taxon>Ascomycota</taxon>
        <taxon>Pezizomycotina</taxon>
        <taxon>Eurotiomycetes</taxon>
        <taxon>Eurotiomycetidae</taxon>
        <taxon>Eurotiales</taxon>
        <taxon>Aspergillaceae</taxon>
        <taxon>Aspergillus</taxon>
        <taxon>Aspergillus subgen. Circumdati</taxon>
    </lineage>
</organism>
<comment type="similarity">
    <text evidence="1">Belongs to the AB hydrolase superfamily.</text>
</comment>
<evidence type="ECO:0000313" key="4">
    <source>
        <dbReference type="Proteomes" id="UP000326950"/>
    </source>
</evidence>
<dbReference type="EMBL" id="ML738608">
    <property type="protein sequence ID" value="KAE8164421.1"/>
    <property type="molecule type" value="Genomic_DNA"/>
</dbReference>
<protein>
    <submittedName>
        <fullName evidence="3">Alpha/Beta hydrolase protein</fullName>
    </submittedName>
</protein>
<feature type="domain" description="AB hydrolase-1" evidence="2">
    <location>
        <begin position="374"/>
        <end position="562"/>
    </location>
</feature>
<keyword evidence="3" id="KW-0378">Hydrolase</keyword>
<dbReference type="Pfam" id="PF00561">
    <property type="entry name" value="Abhydrolase_1"/>
    <property type="match status" value="1"/>
</dbReference>
<evidence type="ECO:0000259" key="2">
    <source>
        <dbReference type="Pfam" id="PF00561"/>
    </source>
</evidence>
<dbReference type="SUPFAM" id="SSF54909">
    <property type="entry name" value="Dimeric alpha+beta barrel"/>
    <property type="match status" value="2"/>
</dbReference>
<accession>A0A5N6V345</accession>
<reference evidence="3 4" key="1">
    <citation type="submission" date="2019-04" db="EMBL/GenBank/DDBJ databases">
        <title>Friends and foes A comparative genomics study of 23 Aspergillus species from section Flavi.</title>
        <authorList>
            <consortium name="DOE Joint Genome Institute"/>
            <person name="Kjaerbolling I."/>
            <person name="Vesth T."/>
            <person name="Frisvad J.C."/>
            <person name="Nybo J.L."/>
            <person name="Theobald S."/>
            <person name="Kildgaard S."/>
            <person name="Isbrandt T."/>
            <person name="Kuo A."/>
            <person name="Sato A."/>
            <person name="Lyhne E.K."/>
            <person name="Kogle M.E."/>
            <person name="Wiebenga A."/>
            <person name="Kun R.S."/>
            <person name="Lubbers R.J."/>
            <person name="Makela M.R."/>
            <person name="Barry K."/>
            <person name="Chovatia M."/>
            <person name="Clum A."/>
            <person name="Daum C."/>
            <person name="Haridas S."/>
            <person name="He G."/>
            <person name="LaButti K."/>
            <person name="Lipzen A."/>
            <person name="Mondo S."/>
            <person name="Riley R."/>
            <person name="Salamov A."/>
            <person name="Simmons B.A."/>
            <person name="Magnuson J.K."/>
            <person name="Henrissat B."/>
            <person name="Mortensen U.H."/>
            <person name="Larsen T.O."/>
            <person name="Devries R.P."/>
            <person name="Grigoriev I.V."/>
            <person name="Machida M."/>
            <person name="Baker S.E."/>
            <person name="Andersen M.R."/>
        </authorList>
    </citation>
    <scope>NUCLEOTIDE SEQUENCE [LARGE SCALE GENOMIC DNA]</scope>
    <source>
        <strain evidence="3 4">CBS 117626</strain>
    </source>
</reference>
<dbReference type="InterPro" id="IPR029058">
    <property type="entry name" value="AB_hydrolase_fold"/>
</dbReference>
<dbReference type="PANTHER" id="PTHR43039">
    <property type="entry name" value="ESTERASE-RELATED"/>
    <property type="match status" value="1"/>
</dbReference>
<dbReference type="Gene3D" id="3.40.50.1820">
    <property type="entry name" value="alpha/beta hydrolase"/>
    <property type="match status" value="1"/>
</dbReference>
<dbReference type="InterPro" id="IPR011008">
    <property type="entry name" value="Dimeric_a/b-barrel"/>
</dbReference>
<gene>
    <name evidence="3" type="ORF">BDV40DRAFT_260520</name>
</gene>
<dbReference type="GO" id="GO:0016787">
    <property type="term" value="F:hydrolase activity"/>
    <property type="evidence" value="ECO:0007669"/>
    <property type="project" value="UniProtKB-KW"/>
</dbReference>
<evidence type="ECO:0000313" key="3">
    <source>
        <dbReference type="EMBL" id="KAE8164421.1"/>
    </source>
</evidence>
<name>A0A5N6V345_ASPTM</name>
<dbReference type="InterPro" id="IPR000073">
    <property type="entry name" value="AB_hydrolase_1"/>
</dbReference>
<sequence length="576" mass="64467">MSPAIPIKPLPYRLVKDIDLNWTIIHSEIPFTMATPGLLYVTMQPRDSLPAAQFHDWYNTEHGPLRLRLPFVTNGFRYRAVDGIEPEWVAPYDITDMVELTRETYLALRGDGVKTPREKATMAQINVDRRLYDLLHDHKSADYKPVEDIPDTEAAGSVLVSALVTVPADKEEDLKNWYREEHFPMLARVPGWRRSRLFTTSSIDPKAPREFLCLYEYSAVNGLGGPEHKAAMDTPWRNRLMNDPATSKKRRVYQWAYTFGPAPRELSSLASKDVAGPWASNDGRTRTFPSPTRPAVESFITTLDGVDLPYRLEGSTDPHSPVIVLSNSILVDYTIWDSFVDTFLSNPKNQQFRILRYQTRGRLRKCGEKPVNIDLLASDIIALLDALRIPKATLIGVSLGGVTVLNTSLLYPDRVTRFISCDTNSSAPESNLKAWNDRVAMAESDGAVSATTQEPIIGEQLSEATTRRWFVPESYETQPEVPAKVKEIVRNNSLDGFRKAVQALCAYDVRDRMAQAQVPGLFVAGEGDGVLPKTMQQMANDLKGGAELKLVPKAGHLPMVEQPAVFTEIVNGYLHA</sequence>
<dbReference type="OrthoDB" id="2851338at2759"/>
<evidence type="ECO:0000256" key="1">
    <source>
        <dbReference type="ARBA" id="ARBA00008645"/>
    </source>
</evidence>
<dbReference type="AlphaFoldDB" id="A0A5N6V345"/>
<dbReference type="SUPFAM" id="SSF53474">
    <property type="entry name" value="alpha/beta-Hydrolases"/>
    <property type="match status" value="1"/>
</dbReference>
<proteinExistence type="inferred from homology"/>
<dbReference type="Proteomes" id="UP000326950">
    <property type="component" value="Unassembled WGS sequence"/>
</dbReference>
<keyword evidence="4" id="KW-1185">Reference proteome</keyword>